<dbReference type="AlphaFoldDB" id="A0AAV5APG7"/>
<protein>
    <recommendedName>
        <fullName evidence="6">WG repeat-containing protein</fullName>
    </recommendedName>
</protein>
<name>A0AAV5APG7_9FLAO</name>
<reference evidence="2 5" key="1">
    <citation type="submission" date="2021-11" db="EMBL/GenBank/DDBJ databases">
        <title>Draft genome sequence of Capnocytophaga sp. strain KC07075 isolated from cat oral cavity.</title>
        <authorList>
            <person name="Suzuki M."/>
            <person name="Imaoka K."/>
            <person name="Kimura M."/>
            <person name="Morikawa S."/>
            <person name="Maeda K."/>
        </authorList>
    </citation>
    <scope>NUCLEOTIDE SEQUENCE</scope>
    <source>
        <strain evidence="2">KC07075</strain>
        <strain evidence="3 5">KC07079</strain>
    </source>
</reference>
<comment type="caution">
    <text evidence="2">The sequence shown here is derived from an EMBL/GenBank/DDBJ whole genome shotgun (WGS) entry which is preliminary data.</text>
</comment>
<gene>
    <name evidence="2" type="ORF">RCZ15_02190</name>
    <name evidence="3" type="ORF">RCZ16_07110</name>
</gene>
<feature type="signal peptide" evidence="1">
    <location>
        <begin position="1"/>
        <end position="19"/>
    </location>
</feature>
<accession>A0AAV5APG7</accession>
<dbReference type="EMBL" id="BQKB01000013">
    <property type="protein sequence ID" value="GJM52394.1"/>
    <property type="molecule type" value="Genomic_DNA"/>
</dbReference>
<dbReference type="Proteomes" id="UP001207736">
    <property type="component" value="Unassembled WGS sequence"/>
</dbReference>
<evidence type="ECO:0000256" key="1">
    <source>
        <dbReference type="SAM" id="SignalP"/>
    </source>
</evidence>
<feature type="chain" id="PRO_5043405620" description="WG repeat-containing protein" evidence="1">
    <location>
        <begin position="20"/>
        <end position="539"/>
    </location>
</feature>
<organism evidence="2 4">
    <name type="scientific">Capnocytophaga catalasegens</name>
    <dbReference type="NCBI Taxonomy" id="1004260"/>
    <lineage>
        <taxon>Bacteria</taxon>
        <taxon>Pseudomonadati</taxon>
        <taxon>Bacteroidota</taxon>
        <taxon>Flavobacteriia</taxon>
        <taxon>Flavobacteriales</taxon>
        <taxon>Flavobacteriaceae</taxon>
        <taxon>Capnocytophaga</taxon>
    </lineage>
</organism>
<dbReference type="RefSeq" id="WP_264845827.1">
    <property type="nucleotide sequence ID" value="NZ_BPMA01000016.1"/>
</dbReference>
<sequence length="539" mass="63789">MQKIIFSIVLLFASVAISAQQTIKAKNISLLAYNDNYDIDFYKKVGKDKYQDVYLQNDDDKSKDYGEIETVHLFFEADGETKTLEELKQKYKTIVFVKDIRPTKFADFEGKTFEWKLFSDEEKEKNTITKNKNEEKYEDRTIVQFLSKHLCKKEDLEFRDTSYYGFGAYETREVDTLKRWRPVDNEYFTPLVMDFGNGRKIYLFNDEENIEMFLLPLKNSNLFVDNEEGMLTKIEQITNRYEKFWGYRAEKFLAVRPKGKKQELVNVYDKKVLKKSYDTLLISNRFVIGKNKKSVDIYDASLNKLNFGKVKNAYPYRSGLEILNQNGASYYNADGKPVSKISITYSVCGTVSRKKYIIQKDSLSSIPYRMFYKYSSPYGYSEKRNFIFADRTTDEELSFLDGKINFHWDGNSDFVGQMYVKPTLIRVKKGDKYGVFKYNYKEKNEPYQITKQKRYFEEEEARLYKDKTLYGTPFLPIEYTHIVLKDGFLFIEKDGKIGIYPYHKTPIYDKITPITKNFYEVVKNGKKLWLDVSIMKEFN</sequence>
<evidence type="ECO:0000313" key="2">
    <source>
        <dbReference type="EMBL" id="GJM49244.1"/>
    </source>
</evidence>
<dbReference type="EMBL" id="BQKA01000006">
    <property type="protein sequence ID" value="GJM49244.1"/>
    <property type="molecule type" value="Genomic_DNA"/>
</dbReference>
<evidence type="ECO:0000313" key="3">
    <source>
        <dbReference type="EMBL" id="GJM52394.1"/>
    </source>
</evidence>
<evidence type="ECO:0008006" key="6">
    <source>
        <dbReference type="Google" id="ProtNLM"/>
    </source>
</evidence>
<proteinExistence type="predicted"/>
<evidence type="ECO:0000313" key="5">
    <source>
        <dbReference type="Proteomes" id="UP001208692"/>
    </source>
</evidence>
<evidence type="ECO:0000313" key="4">
    <source>
        <dbReference type="Proteomes" id="UP001207736"/>
    </source>
</evidence>
<keyword evidence="1" id="KW-0732">Signal</keyword>
<keyword evidence="5" id="KW-1185">Reference proteome</keyword>
<dbReference type="Proteomes" id="UP001208692">
    <property type="component" value="Unassembled WGS sequence"/>
</dbReference>